<evidence type="ECO:0000256" key="1">
    <source>
        <dbReference type="SAM" id="MobiDB-lite"/>
    </source>
</evidence>
<dbReference type="OrthoDB" id="3886018at2759"/>
<feature type="compositionally biased region" description="Low complexity" evidence="1">
    <location>
        <begin position="183"/>
        <end position="208"/>
    </location>
</feature>
<proteinExistence type="predicted"/>
<gene>
    <name evidence="2" type="ORF">UCREL1_1872</name>
</gene>
<organism evidence="2 3">
    <name type="scientific">Eutypa lata (strain UCR-EL1)</name>
    <name type="common">Grapevine dieback disease fungus</name>
    <name type="synonym">Eutypa armeniacae</name>
    <dbReference type="NCBI Taxonomy" id="1287681"/>
    <lineage>
        <taxon>Eukaryota</taxon>
        <taxon>Fungi</taxon>
        <taxon>Dikarya</taxon>
        <taxon>Ascomycota</taxon>
        <taxon>Pezizomycotina</taxon>
        <taxon>Sordariomycetes</taxon>
        <taxon>Xylariomycetidae</taxon>
        <taxon>Xylariales</taxon>
        <taxon>Diatrypaceae</taxon>
        <taxon>Eutypa</taxon>
    </lineage>
</organism>
<protein>
    <submittedName>
        <fullName evidence="2">Putative glycoside hydrolase family 18 protein</fullName>
    </submittedName>
</protein>
<keyword evidence="3" id="KW-1185">Reference proteome</keyword>
<dbReference type="GO" id="GO:0016787">
    <property type="term" value="F:hydrolase activity"/>
    <property type="evidence" value="ECO:0007669"/>
    <property type="project" value="UniProtKB-KW"/>
</dbReference>
<dbReference type="eggNOG" id="ENOG502SPKB">
    <property type="taxonomic scope" value="Eukaryota"/>
</dbReference>
<dbReference type="Proteomes" id="UP000012174">
    <property type="component" value="Unassembled WGS sequence"/>
</dbReference>
<name>M7TWQ1_EUTLA</name>
<dbReference type="AlphaFoldDB" id="M7TWQ1"/>
<dbReference type="EMBL" id="KB705711">
    <property type="protein sequence ID" value="EMR71080.1"/>
    <property type="molecule type" value="Genomic_DNA"/>
</dbReference>
<reference evidence="3" key="1">
    <citation type="journal article" date="2013" name="Genome Announc.">
        <title>Draft genome sequence of the grapevine dieback fungus Eutypa lata UCR-EL1.</title>
        <authorList>
            <person name="Blanco-Ulate B."/>
            <person name="Rolshausen P.E."/>
            <person name="Cantu D."/>
        </authorList>
    </citation>
    <scope>NUCLEOTIDE SEQUENCE [LARGE SCALE GENOMIC DNA]</scope>
    <source>
        <strain evidence="3">UCR-EL1</strain>
    </source>
</reference>
<feature type="region of interest" description="Disordered" evidence="1">
    <location>
        <begin position="525"/>
        <end position="631"/>
    </location>
</feature>
<sequence>MASSILRLRLKIQGPTVLPTYDAPSGTITEGPAVTSEAAEIAPLFLYLWNNKDLIEDEDKKQEYIDDIIKTQEENKALLDSLEVKPDPEPQCDKTALKRYAISERRIRSLLAKKRQLYNRGLVDSLIGSALDSAAKLLGCADSILGNLANAVQINPPPIPTIELLTEALNDIQNELEKEDDSNTSTDDTTTTDNTSTTQSESCTESSTVEQCTETITLSTHFTSDASTTTSSIETITTKASTSSSASEWICGSQCAESACSAGVKRDIAPSPTEAWSATPTEIVTVIEVRTLQEFDEDLLSDTEFVNEYFIDRVDNGPDIEELDWNILNAETVSKTREFGDTAHVTHVKEIRGCTVITIASHKGIWFAHILEPGFIGANDIDNQKWERVKAALRDGDANTVAPNTLAGDGGILNPSDSKVEIFISTPQKGTRADNPRDTSQKYQDKINEIIDILTGDDAAFNGVPVTVDTYMKPVDATEYSRNLLTARFRVMIEYDPDQEVDGTSTTPSTHIRRVWNERIMHEDQWQDAPASSSSATVSSTLSTSVTSSASTTSISTTEPPTSTTETPTSTTEEPTETPTPTTPLEVGDIECHDEADFPGHADINPGAQDEFSTDFSGLEGPNGSDELSADSEPIELNIKDDDDISYQYSVSWVSGCVTTVDSQNFRFPLGLASEYTAYLMVREPFTKCSNGGVGGSRQAGCLEYTFTGGK</sequence>
<feature type="compositionally biased region" description="Basic and acidic residues" evidence="1">
    <location>
        <begin position="590"/>
        <end position="600"/>
    </location>
</feature>
<dbReference type="HOGENOM" id="CLU_388314_0_0_1"/>
<accession>M7TWQ1</accession>
<dbReference type="KEGG" id="ela:UCREL1_1872"/>
<feature type="region of interest" description="Disordered" evidence="1">
    <location>
        <begin position="176"/>
        <end position="208"/>
    </location>
</feature>
<keyword evidence="2" id="KW-0378">Hydrolase</keyword>
<feature type="compositionally biased region" description="Low complexity" evidence="1">
    <location>
        <begin position="529"/>
        <end position="586"/>
    </location>
</feature>
<evidence type="ECO:0000313" key="2">
    <source>
        <dbReference type="EMBL" id="EMR71080.1"/>
    </source>
</evidence>
<evidence type="ECO:0000313" key="3">
    <source>
        <dbReference type="Proteomes" id="UP000012174"/>
    </source>
</evidence>